<protein>
    <submittedName>
        <fullName evidence="3">Uncharacterized protein</fullName>
    </submittedName>
</protein>
<evidence type="ECO:0000256" key="2">
    <source>
        <dbReference type="SAM" id="Phobius"/>
    </source>
</evidence>
<accession>A0A7J5DRP9</accession>
<name>A0A7J5DRP9_NOCSI</name>
<feature type="compositionally biased region" description="Low complexity" evidence="1">
    <location>
        <begin position="69"/>
        <end position="91"/>
    </location>
</feature>
<keyword evidence="2" id="KW-0812">Transmembrane</keyword>
<dbReference type="RefSeq" id="WP_151582745.1">
    <property type="nucleotide sequence ID" value="NZ_JBIWND010000008.1"/>
</dbReference>
<dbReference type="EMBL" id="WBVM01000005">
    <property type="protein sequence ID" value="KAB2807526.1"/>
    <property type="molecule type" value="Genomic_DNA"/>
</dbReference>
<dbReference type="AlphaFoldDB" id="A0A7J5DRP9"/>
<reference evidence="3 4" key="1">
    <citation type="submission" date="2019-09" db="EMBL/GenBank/DDBJ databases">
        <title>Pimelobacter sp. isolated from Paulinella.</title>
        <authorList>
            <person name="Jeong S.E."/>
        </authorList>
    </citation>
    <scope>NUCLEOTIDE SEQUENCE [LARGE SCALE GENOMIC DNA]</scope>
    <source>
        <strain evidence="3 4">Pch-N</strain>
    </source>
</reference>
<keyword evidence="2" id="KW-1133">Transmembrane helix</keyword>
<organism evidence="3 4">
    <name type="scientific">Nocardioides simplex</name>
    <name type="common">Arthrobacter simplex</name>
    <dbReference type="NCBI Taxonomy" id="2045"/>
    <lineage>
        <taxon>Bacteria</taxon>
        <taxon>Bacillati</taxon>
        <taxon>Actinomycetota</taxon>
        <taxon>Actinomycetes</taxon>
        <taxon>Propionibacteriales</taxon>
        <taxon>Nocardioidaceae</taxon>
        <taxon>Pimelobacter</taxon>
    </lineage>
</organism>
<proteinExistence type="predicted"/>
<evidence type="ECO:0000313" key="3">
    <source>
        <dbReference type="EMBL" id="KAB2807526.1"/>
    </source>
</evidence>
<dbReference type="Proteomes" id="UP000449906">
    <property type="component" value="Unassembled WGS sequence"/>
</dbReference>
<evidence type="ECO:0000256" key="1">
    <source>
        <dbReference type="SAM" id="MobiDB-lite"/>
    </source>
</evidence>
<sequence>MNLATNLLAVLLLVMIVLALVIWVRRDDLSTGRDLHGERRAAHRDRTPDTRTIVARPAVADAPAREVRPATARRTAPPARAVRATSRPATK</sequence>
<feature type="transmembrane region" description="Helical" evidence="2">
    <location>
        <begin position="6"/>
        <end position="24"/>
    </location>
</feature>
<gene>
    <name evidence="3" type="ORF">F9L07_26170</name>
</gene>
<evidence type="ECO:0000313" key="4">
    <source>
        <dbReference type="Proteomes" id="UP000449906"/>
    </source>
</evidence>
<keyword evidence="2" id="KW-0472">Membrane</keyword>
<feature type="region of interest" description="Disordered" evidence="1">
    <location>
        <begin position="60"/>
        <end position="91"/>
    </location>
</feature>
<comment type="caution">
    <text evidence="3">The sequence shown here is derived from an EMBL/GenBank/DDBJ whole genome shotgun (WGS) entry which is preliminary data.</text>
</comment>